<protein>
    <submittedName>
        <fullName evidence="1">Uncharacterized protein</fullName>
    </submittedName>
</protein>
<name>A0A2M7QIU9_9BACT</name>
<accession>A0A2M7QIU9</accession>
<gene>
    <name evidence="1" type="ORF">COY87_03780</name>
</gene>
<proteinExistence type="predicted"/>
<dbReference type="EMBL" id="PFLI01000126">
    <property type="protein sequence ID" value="PIY71895.1"/>
    <property type="molecule type" value="Genomic_DNA"/>
</dbReference>
<reference evidence="2" key="1">
    <citation type="submission" date="2017-09" db="EMBL/GenBank/DDBJ databases">
        <title>Depth-based differentiation of microbial function through sediment-hosted aquifers and enrichment of novel symbionts in the deep terrestrial subsurface.</title>
        <authorList>
            <person name="Probst A.J."/>
            <person name="Ladd B."/>
            <person name="Jarett J.K."/>
            <person name="Geller-Mcgrath D.E."/>
            <person name="Sieber C.M.K."/>
            <person name="Emerson J.B."/>
            <person name="Anantharaman K."/>
            <person name="Thomas B.C."/>
            <person name="Malmstrom R."/>
            <person name="Stieglmeier M."/>
            <person name="Klingl A."/>
            <person name="Woyke T."/>
            <person name="Ryan C.M."/>
            <person name="Banfield J.F."/>
        </authorList>
    </citation>
    <scope>NUCLEOTIDE SEQUENCE [LARGE SCALE GENOMIC DNA]</scope>
</reference>
<evidence type="ECO:0000313" key="2">
    <source>
        <dbReference type="Proteomes" id="UP000229401"/>
    </source>
</evidence>
<comment type="caution">
    <text evidence="1">The sequence shown here is derived from an EMBL/GenBank/DDBJ whole genome shotgun (WGS) entry which is preliminary data.</text>
</comment>
<organism evidence="1 2">
    <name type="scientific">Candidatus Roizmanbacteria bacterium CG_4_10_14_0_8_um_filter_33_9</name>
    <dbReference type="NCBI Taxonomy" id="1974826"/>
    <lineage>
        <taxon>Bacteria</taxon>
        <taxon>Candidatus Roizmaniibacteriota</taxon>
    </lineage>
</organism>
<sequence>MLEHIQEKISVITKYDKTTNSVMPVKIRWQGRDYMMKKLAYYHKIRQGRVIQHIFHVTDGNLDFRLRMDSDLLSWTLEEVTDGTPT</sequence>
<evidence type="ECO:0000313" key="1">
    <source>
        <dbReference type="EMBL" id="PIY71895.1"/>
    </source>
</evidence>
<dbReference type="Proteomes" id="UP000229401">
    <property type="component" value="Unassembled WGS sequence"/>
</dbReference>
<dbReference type="AlphaFoldDB" id="A0A2M7QIU9"/>